<dbReference type="RefSeq" id="XP_018615927.2">
    <property type="nucleotide sequence ID" value="XM_018760411.2"/>
</dbReference>
<dbReference type="GO" id="GO:0009897">
    <property type="term" value="C:external side of plasma membrane"/>
    <property type="evidence" value="ECO:0007669"/>
    <property type="project" value="TreeGrafter"/>
</dbReference>
<comment type="caution">
    <text evidence="1">Lacks conserved residue(s) required for the propagation of feature annotation.</text>
</comment>
<dbReference type="GO" id="GO:0002768">
    <property type="term" value="P:immune response-regulating cell surface receptor signaling pathway"/>
    <property type="evidence" value="ECO:0007669"/>
    <property type="project" value="TreeGrafter"/>
</dbReference>
<dbReference type="Ensembl" id="ENSSFOT00015033224.2">
    <property type="protein sequence ID" value="ENSSFOP00015032860.2"/>
    <property type="gene ID" value="ENSSFOG00015021002.2"/>
</dbReference>
<accession>A0A8C9SH40</accession>
<feature type="repeat" description="TNFR-Cys" evidence="1">
    <location>
        <begin position="185"/>
        <end position="225"/>
    </location>
</feature>
<dbReference type="PANTHER" id="PTHR46875">
    <property type="entry name" value="TUMOR NECROSIS FACTOR RECEPTOR SUPERFAMILY MEMBER 5"/>
    <property type="match status" value="1"/>
</dbReference>
<dbReference type="GeneID" id="108939243"/>
<reference evidence="5" key="3">
    <citation type="submission" date="2025-09" db="UniProtKB">
        <authorList>
            <consortium name="Ensembl"/>
        </authorList>
    </citation>
    <scope>IDENTIFICATION</scope>
</reference>
<dbReference type="SUPFAM" id="SSF57586">
    <property type="entry name" value="TNF receptor-like"/>
    <property type="match status" value="2"/>
</dbReference>
<feature type="region of interest" description="Disordered" evidence="2">
    <location>
        <begin position="287"/>
        <end position="330"/>
    </location>
</feature>
<keyword evidence="3" id="KW-0812">Transmembrane</keyword>
<dbReference type="SMART" id="SM00208">
    <property type="entry name" value="TNFR"/>
    <property type="match status" value="2"/>
</dbReference>
<keyword evidence="3" id="KW-1133">Transmembrane helix</keyword>
<feature type="domain" description="TNFR-Cys" evidence="4">
    <location>
        <begin position="144"/>
        <end position="183"/>
    </location>
</feature>
<evidence type="ECO:0000256" key="1">
    <source>
        <dbReference type="PROSITE-ProRule" id="PRU00206"/>
    </source>
</evidence>
<proteinExistence type="predicted"/>
<dbReference type="AlphaFoldDB" id="A0A8C9SH40"/>
<feature type="compositionally biased region" description="Polar residues" evidence="2">
    <location>
        <begin position="321"/>
        <end position="330"/>
    </location>
</feature>
<dbReference type="Proteomes" id="UP000694397">
    <property type="component" value="Chromosome 19"/>
</dbReference>
<dbReference type="InterPro" id="IPR001368">
    <property type="entry name" value="TNFR/NGFR_Cys_rich_reg"/>
</dbReference>
<dbReference type="PANTHER" id="PTHR46875:SF3">
    <property type="entry name" value="CD40 MOLECULE, TNF RECEPTOR SUPERFAMILY MEMBER 5"/>
    <property type="match status" value="1"/>
</dbReference>
<dbReference type="GeneTree" id="ENSGT00940000161464"/>
<reference evidence="5 6" key="1">
    <citation type="submission" date="2019-04" db="EMBL/GenBank/DDBJ databases">
        <authorList>
            <consortium name="Wellcome Sanger Institute Data Sharing"/>
        </authorList>
    </citation>
    <scope>NUCLEOTIDE SEQUENCE [LARGE SCALE GENOMIC DNA]</scope>
</reference>
<dbReference type="Pfam" id="PF00020">
    <property type="entry name" value="TNFR_c6"/>
    <property type="match status" value="1"/>
</dbReference>
<feature type="compositionally biased region" description="Polar residues" evidence="2">
    <location>
        <begin position="303"/>
        <end position="312"/>
    </location>
</feature>
<feature type="repeat" description="TNFR-Cys" evidence="1">
    <location>
        <begin position="144"/>
        <end position="183"/>
    </location>
</feature>
<keyword evidence="3" id="KW-0472">Membrane</keyword>
<dbReference type="InterPro" id="IPR052135">
    <property type="entry name" value="TNFRSF5"/>
</dbReference>
<reference evidence="5" key="2">
    <citation type="submission" date="2025-08" db="UniProtKB">
        <authorList>
            <consortium name="Ensembl"/>
        </authorList>
    </citation>
    <scope>IDENTIFICATION</scope>
</reference>
<evidence type="ECO:0000259" key="4">
    <source>
        <dbReference type="PROSITE" id="PS50050"/>
    </source>
</evidence>
<feature type="disulfide bond" evidence="1">
    <location>
        <begin position="165"/>
        <end position="183"/>
    </location>
</feature>
<keyword evidence="1" id="KW-1015">Disulfide bond</keyword>
<feature type="transmembrane region" description="Helical" evidence="3">
    <location>
        <begin position="236"/>
        <end position="260"/>
    </location>
</feature>
<evidence type="ECO:0000256" key="3">
    <source>
        <dbReference type="SAM" id="Phobius"/>
    </source>
</evidence>
<feature type="disulfide bond" evidence="1">
    <location>
        <begin position="207"/>
        <end position="225"/>
    </location>
</feature>
<name>A0A8C9SH40_SCLFO</name>
<dbReference type="Gene3D" id="2.10.50.10">
    <property type="entry name" value="Tumor Necrosis Factor Receptor, subunit A, domain 2"/>
    <property type="match status" value="3"/>
</dbReference>
<gene>
    <name evidence="5" type="primary">cd40</name>
</gene>
<evidence type="ECO:0000256" key="2">
    <source>
        <dbReference type="SAM" id="MobiDB-lite"/>
    </source>
</evidence>
<evidence type="ECO:0000313" key="6">
    <source>
        <dbReference type="Proteomes" id="UP000694397"/>
    </source>
</evidence>
<feature type="domain" description="TNFR-Cys" evidence="4">
    <location>
        <begin position="185"/>
        <end position="225"/>
    </location>
</feature>
<organism evidence="5 6">
    <name type="scientific">Scleropages formosus</name>
    <name type="common">Asian bonytongue</name>
    <name type="synonym">Osteoglossum formosum</name>
    <dbReference type="NCBI Taxonomy" id="113540"/>
    <lineage>
        <taxon>Eukaryota</taxon>
        <taxon>Metazoa</taxon>
        <taxon>Chordata</taxon>
        <taxon>Craniata</taxon>
        <taxon>Vertebrata</taxon>
        <taxon>Euteleostomi</taxon>
        <taxon>Actinopterygii</taxon>
        <taxon>Neopterygii</taxon>
        <taxon>Teleostei</taxon>
        <taxon>Osteoglossocephala</taxon>
        <taxon>Osteoglossomorpha</taxon>
        <taxon>Osteoglossiformes</taxon>
        <taxon>Osteoglossidae</taxon>
        <taxon>Scleropages</taxon>
    </lineage>
</organism>
<evidence type="ECO:0000313" key="5">
    <source>
        <dbReference type="Ensembl" id="ENSSFOP00015032860.2"/>
    </source>
</evidence>
<dbReference type="OrthoDB" id="9932129at2759"/>
<sequence>MIFFFIGGPALLPVTHTRHAGAQHIYPLLSIAITQLQRATAPDMGRVARTLLFLHAVAVFTAMLATCCDLETQVERDGICCNKCEPGTKLKTASCPQPECVECPDNEYQPFYTLDTKCLLQDYCDPNLNFDNFTREKVKKIPCKCKAGYYCSTDQCITCAEHTECSPGFGVTSLGTSTNDTICSPCPVGKFSSTTSSFDKCQPWQVCEHGYIEKQPGTAKSDRLCEKPSSVIRTGIVVGALFGCVIFAVVLLFISNPGYFKNVVKRNKKKEFQVNKPGSVNEYRAAQENDEISDTMHPVPVQDQLTENNNPLAQEEGKQHLLSQPASDSV</sequence>
<dbReference type="PROSITE" id="PS50050">
    <property type="entry name" value="TNFR_NGFR_2"/>
    <property type="match status" value="2"/>
</dbReference>
<keyword evidence="6" id="KW-1185">Reference proteome</keyword>
<dbReference type="GO" id="GO:0035631">
    <property type="term" value="C:CD40 receptor complex"/>
    <property type="evidence" value="ECO:0007669"/>
    <property type="project" value="TreeGrafter"/>
</dbReference>
<protein>
    <submittedName>
        <fullName evidence="5">Tumor necrosis factor receptor superfamily member 5-like</fullName>
    </submittedName>
</protein>
<feature type="disulfide bond" evidence="1">
    <location>
        <begin position="186"/>
        <end position="201"/>
    </location>
</feature>